<feature type="domain" description="Lipocalin-like" evidence="2">
    <location>
        <begin position="22"/>
        <end position="156"/>
    </location>
</feature>
<dbReference type="Proteomes" id="UP000258309">
    <property type="component" value="Unassembled WGS sequence"/>
</dbReference>
<name>A0A3E2GV28_SCYLI</name>
<gene>
    <name evidence="3" type="ORF">B7463_g11459</name>
</gene>
<dbReference type="EMBL" id="NCSJ02000392">
    <property type="protein sequence ID" value="RFU24877.1"/>
    <property type="molecule type" value="Genomic_DNA"/>
</dbReference>
<evidence type="ECO:0000259" key="2">
    <source>
        <dbReference type="Pfam" id="PF13924"/>
    </source>
</evidence>
<evidence type="ECO:0000313" key="4">
    <source>
        <dbReference type="Proteomes" id="UP000258309"/>
    </source>
</evidence>
<dbReference type="PANTHER" id="PTHR31118:SF12">
    <property type="entry name" value="CYCLASE-LIKE PROTEIN 2"/>
    <property type="match status" value="1"/>
</dbReference>
<dbReference type="InterPro" id="IPR007325">
    <property type="entry name" value="KFase/CYL"/>
</dbReference>
<proteinExistence type="inferred from homology"/>
<comment type="caution">
    <text evidence="3">The sequence shown here is derived from an EMBL/GenBank/DDBJ whole genome shotgun (WGS) entry which is preliminary data.</text>
</comment>
<dbReference type="PANTHER" id="PTHR31118">
    <property type="entry name" value="CYCLASE-LIKE PROTEIN 2"/>
    <property type="match status" value="1"/>
</dbReference>
<evidence type="ECO:0000313" key="3">
    <source>
        <dbReference type="EMBL" id="RFU24877.1"/>
    </source>
</evidence>
<feature type="non-terminal residue" evidence="3">
    <location>
        <position position="1"/>
    </location>
</feature>
<protein>
    <recommendedName>
        <fullName evidence="2">Lipocalin-like domain-containing protein</fullName>
    </recommendedName>
</protein>
<dbReference type="STRING" id="5539.A0A3E2GV28"/>
<dbReference type="InterPro" id="IPR024311">
    <property type="entry name" value="Lipocalin-like"/>
</dbReference>
<dbReference type="OrthoDB" id="3904217at2759"/>
<evidence type="ECO:0000256" key="1">
    <source>
        <dbReference type="ARBA" id="ARBA00007865"/>
    </source>
</evidence>
<dbReference type="AlphaFoldDB" id="A0A3E2GV28"/>
<dbReference type="GO" id="GO:0019441">
    <property type="term" value="P:L-tryptophan catabolic process to kynurenine"/>
    <property type="evidence" value="ECO:0007669"/>
    <property type="project" value="InterPro"/>
</dbReference>
<keyword evidence="4" id="KW-1185">Reference proteome</keyword>
<dbReference type="GO" id="GO:0004061">
    <property type="term" value="F:arylformamidase activity"/>
    <property type="evidence" value="ECO:0007669"/>
    <property type="project" value="InterPro"/>
</dbReference>
<dbReference type="Gene3D" id="3.50.30.50">
    <property type="entry name" value="Putative cyclase"/>
    <property type="match status" value="1"/>
</dbReference>
<dbReference type="Pfam" id="PF13924">
    <property type="entry name" value="Lipocalin_5"/>
    <property type="match status" value="1"/>
</dbReference>
<organism evidence="3 4">
    <name type="scientific">Scytalidium lignicola</name>
    <name type="common">Hyphomycete</name>
    <dbReference type="NCBI Taxonomy" id="5539"/>
    <lineage>
        <taxon>Eukaryota</taxon>
        <taxon>Fungi</taxon>
        <taxon>Dikarya</taxon>
        <taxon>Ascomycota</taxon>
        <taxon>Pezizomycotina</taxon>
        <taxon>Leotiomycetes</taxon>
        <taxon>Leotiomycetes incertae sedis</taxon>
        <taxon>Scytalidium</taxon>
    </lineage>
</organism>
<accession>A0A3E2GV28</accession>
<reference evidence="3 4" key="1">
    <citation type="submission" date="2018-05" db="EMBL/GenBank/DDBJ databases">
        <title>Draft genome sequence of Scytalidium lignicola DSM 105466, a ubiquitous saprotrophic fungus.</title>
        <authorList>
            <person name="Buettner E."/>
            <person name="Gebauer A.M."/>
            <person name="Hofrichter M."/>
            <person name="Liers C."/>
            <person name="Kellner H."/>
        </authorList>
    </citation>
    <scope>NUCLEOTIDE SEQUENCE [LARGE SCALE GENOMIC DNA]</scope>
    <source>
        <strain evidence="3 4">DSM 105466</strain>
    </source>
</reference>
<dbReference type="Pfam" id="PF04199">
    <property type="entry name" value="Cyclase"/>
    <property type="match status" value="1"/>
</dbReference>
<dbReference type="InterPro" id="IPR037175">
    <property type="entry name" value="KFase_sf"/>
</dbReference>
<comment type="similarity">
    <text evidence="1">Belongs to the Cyclase 1 superfamily.</text>
</comment>
<feature type="non-terminal residue" evidence="3">
    <location>
        <position position="489"/>
    </location>
</feature>
<sequence length="489" mass="54750">MTSKDINSPETKPLSIRQQLAGAWELINYYAYLPNNPSDIFYPLGPDATGILMYTPDGYMSVQLLMPGQARFEREDGSEKQWAEVGKSSTTYTGPFYLDERGDAQGRPILIHDMRVSSLPYFKGEKQRRLLCFSEEEDGRYLVLKVDGTMKMGGKQSRTNTGQNSPAGVHIENLRYDGGLKIGHPLLPVRYPVVFRAARRIRLAVHMASSLLHMFYRHPTSGFCASQISSSALFLRAANGSFRNYVKYRRYATVSGKKPKIVDLSRELYHRALAHPFHPPVIITPWDTHQPKQEGDTVLRSASYSISFSDHAGTHVDAPKHFDPSPGALSVDQMPLETFYTEGIALDLSHVELKASISIPEMEEALKKSGEEIKEGDTVLLYMAFNKRVHQDDPRWQHDFPGLAPESVHWLADKGCKLFGVEAVSPAPEGELNFKAHNICGERGITHMEAMDNLDQVIGKGRFRFIGFPLKFRGGSGSPIRAVAVFESM</sequence>
<dbReference type="SUPFAM" id="SSF102198">
    <property type="entry name" value="Putative cyclase"/>
    <property type="match status" value="1"/>
</dbReference>